<dbReference type="EMBL" id="CAEMXZ010000006">
    <property type="protein sequence ID" value="CAB4322529.1"/>
    <property type="molecule type" value="Genomic_DNA"/>
</dbReference>
<name>A0A6J5YFJ1_9ZZZZ</name>
<evidence type="ECO:0000313" key="1">
    <source>
        <dbReference type="EMBL" id="CAB4322529.1"/>
    </source>
</evidence>
<organism evidence="1">
    <name type="scientific">freshwater metagenome</name>
    <dbReference type="NCBI Taxonomy" id="449393"/>
    <lineage>
        <taxon>unclassified sequences</taxon>
        <taxon>metagenomes</taxon>
        <taxon>ecological metagenomes</taxon>
    </lineage>
</organism>
<dbReference type="AlphaFoldDB" id="A0A6J5YFJ1"/>
<sequence length="140" mass="15716">MFEAQVGHHPEFLGDMTEVPLDLRAASEILGPLVVLLEAELVGGAQCVDPDIRVFVDAPGAAEFGATFVHGVRDAELFELHRSRDTVEATTDDRDMEVPGRGRLTGLPVSEERVVLERKYLFAKFEITLWRRYPDDHLEK</sequence>
<gene>
    <name evidence="1" type="ORF">UFOPK1392_00264</name>
</gene>
<reference evidence="1" key="1">
    <citation type="submission" date="2020-05" db="EMBL/GenBank/DDBJ databases">
        <authorList>
            <person name="Chiriac C."/>
            <person name="Salcher M."/>
            <person name="Ghai R."/>
            <person name="Kavagutti S V."/>
        </authorList>
    </citation>
    <scope>NUCLEOTIDE SEQUENCE</scope>
</reference>
<proteinExistence type="predicted"/>
<protein>
    <submittedName>
        <fullName evidence="1">Unannotated protein</fullName>
    </submittedName>
</protein>
<accession>A0A6J5YFJ1</accession>